<sequence>MSMNRSLFVRGLILATQLASVAAGTLPLPATTTSTIIPPSTTTSSTTTIPVVLPSTTTTSSLTVTTSSSTSSTSPTAPPTCTSGTILPGTTCTQECGIERSTGDYKSIDYTELTTQSGFQACARACSDDKKCLTAQYRINNRICYMKNSITAPVANKNINGVVCRTCAQGSLIPGTSCRQECNVDRPGGALTSLKVTGPNPLRSCAEACVNNPQCLTAELRKDTLRCFLKMSVNDKVANTKVDGVICRSPVSSTTPTSVMTTITTTTTSSSSTTDSSTTTVTEVMTTTTSSSSNTDSSTTTTSATTPTAPGA</sequence>
<dbReference type="Proteomes" id="UP000225277">
    <property type="component" value="Unassembled WGS sequence"/>
</dbReference>
<protein>
    <recommendedName>
        <fullName evidence="5">Apple domain-containing protein</fullName>
    </recommendedName>
</protein>
<dbReference type="STRING" id="112498.A0A2D3V151"/>
<accession>A0A2D3V151</accession>
<proteinExistence type="predicted"/>
<keyword evidence="4" id="KW-1185">Reference proteome</keyword>
<reference evidence="3 4" key="1">
    <citation type="submission" date="2016-03" db="EMBL/GenBank/DDBJ databases">
        <authorList>
            <person name="Ploux O."/>
        </authorList>
    </citation>
    <scope>NUCLEOTIDE SEQUENCE [LARGE SCALE GENOMIC DNA]</scope>
    <source>
        <strain evidence="3 4">URUG2</strain>
    </source>
</reference>
<feature type="region of interest" description="Disordered" evidence="1">
    <location>
        <begin position="60"/>
        <end position="80"/>
    </location>
</feature>
<evidence type="ECO:0000256" key="2">
    <source>
        <dbReference type="SAM" id="SignalP"/>
    </source>
</evidence>
<gene>
    <name evidence="3" type="ORF">RCC_07381</name>
</gene>
<feature type="chain" id="PRO_5013635829" description="Apple domain-containing protein" evidence="2">
    <location>
        <begin position="24"/>
        <end position="312"/>
    </location>
</feature>
<dbReference type="EMBL" id="FJUY01000011">
    <property type="protein sequence ID" value="CZT21518.1"/>
    <property type="molecule type" value="Genomic_DNA"/>
</dbReference>
<dbReference type="RefSeq" id="XP_023628407.1">
    <property type="nucleotide sequence ID" value="XM_023772639.1"/>
</dbReference>
<feature type="region of interest" description="Disordered" evidence="1">
    <location>
        <begin position="264"/>
        <end position="312"/>
    </location>
</feature>
<name>A0A2D3V151_9PEZI</name>
<dbReference type="AlphaFoldDB" id="A0A2D3V151"/>
<evidence type="ECO:0000313" key="4">
    <source>
        <dbReference type="Proteomes" id="UP000225277"/>
    </source>
</evidence>
<organism evidence="3 4">
    <name type="scientific">Ramularia collo-cygni</name>
    <dbReference type="NCBI Taxonomy" id="112498"/>
    <lineage>
        <taxon>Eukaryota</taxon>
        <taxon>Fungi</taxon>
        <taxon>Dikarya</taxon>
        <taxon>Ascomycota</taxon>
        <taxon>Pezizomycotina</taxon>
        <taxon>Dothideomycetes</taxon>
        <taxon>Dothideomycetidae</taxon>
        <taxon>Mycosphaerellales</taxon>
        <taxon>Mycosphaerellaceae</taxon>
        <taxon>Ramularia</taxon>
    </lineage>
</organism>
<dbReference type="GeneID" id="35602499"/>
<keyword evidence="2" id="KW-0732">Signal</keyword>
<feature type="signal peptide" evidence="2">
    <location>
        <begin position="1"/>
        <end position="23"/>
    </location>
</feature>
<evidence type="ECO:0000256" key="1">
    <source>
        <dbReference type="SAM" id="MobiDB-lite"/>
    </source>
</evidence>
<evidence type="ECO:0000313" key="3">
    <source>
        <dbReference type="EMBL" id="CZT21518.1"/>
    </source>
</evidence>
<evidence type="ECO:0008006" key="5">
    <source>
        <dbReference type="Google" id="ProtNLM"/>
    </source>
</evidence>